<evidence type="ECO:0000313" key="2">
    <source>
        <dbReference type="Proteomes" id="UP001064048"/>
    </source>
</evidence>
<proteinExistence type="predicted"/>
<reference evidence="1 2" key="1">
    <citation type="journal article" date="2022" name="Genome Biol. Evol.">
        <title>The Spruce Budworm Genome: Reconstructing the Evolutionary History of Antifreeze Proteins.</title>
        <authorList>
            <person name="Beliveau C."/>
            <person name="Gagne P."/>
            <person name="Picq S."/>
            <person name="Vernygora O."/>
            <person name="Keeling C.I."/>
            <person name="Pinkney K."/>
            <person name="Doucet D."/>
            <person name="Wen F."/>
            <person name="Johnston J.S."/>
            <person name="Maaroufi H."/>
            <person name="Boyle B."/>
            <person name="Laroche J."/>
            <person name="Dewar K."/>
            <person name="Juretic N."/>
            <person name="Blackburn G."/>
            <person name="Nisole A."/>
            <person name="Brunet B."/>
            <person name="Brandao M."/>
            <person name="Lumley L."/>
            <person name="Duan J."/>
            <person name="Quan G."/>
            <person name="Lucarotti C.J."/>
            <person name="Roe A.D."/>
            <person name="Sperling F.A.H."/>
            <person name="Levesque R.C."/>
            <person name="Cusson M."/>
        </authorList>
    </citation>
    <scope>NUCLEOTIDE SEQUENCE [LARGE SCALE GENOMIC DNA]</scope>
    <source>
        <strain evidence="1">Glfc:IPQL:Cfum</strain>
    </source>
</reference>
<sequence length="596" mass="67865">MTLEFCKMWLIFAWTLLFLSANCVQSDSVVFKKCCPKDQNLIKVENTNSTYPSFECKSRENTTIYFNISTSPLIISEDVEVSHGMPEECGEMYNLTLLKIKDLQITSVNNICYDRLVLEMEDGDISDNIPKTVALTCRQNETENTSDTELGINRIRKCCPERQAYDFVDRVCRAVEEDINEEWLVKEMNVPGPYIYEVNTRLHCKMVQYVVDLIDEDYTLIVNGSSLIVSGNKVLNEQRLAQGEWCLDQRLFGGGLVARVCTNNAAVYGAYPIRKCCPIGQHFKVQSCNTMKSLCVPDTSGVFPFNVSLYLDPLKKQYPDFPDLLGIRTSIMCPAGKYVTSRDNEMDKHHLNRDGSLQQKLRSTDNYCVEEFDRRFCEDDYPIELISVSAVCLAFTLLVYCSLPELRNLHGRTLICHVGTMLLAFSCLARVQYGTIEPNYCVLFGYSIYFGFVAAFAWLNVMCLDIWWTFGSEYQPGLAPLHILRDSDGTDHMHQLRALGAYGTALRTRQVVDLVNELQGVFIFLILVMKPKLYYLIRKRLGCSRIPIDTRLEKPDAQKNGTSSSARTSSTFLSRTISTDERTNLRISLPNSVKQN</sequence>
<name>A0ACC0JUH3_CHOFU</name>
<evidence type="ECO:0000313" key="1">
    <source>
        <dbReference type="EMBL" id="KAI8427740.1"/>
    </source>
</evidence>
<dbReference type="Proteomes" id="UP001064048">
    <property type="component" value="Chromosome 3"/>
</dbReference>
<keyword evidence="2" id="KW-1185">Reference proteome</keyword>
<organism evidence="1 2">
    <name type="scientific">Choristoneura fumiferana</name>
    <name type="common">Spruce budworm moth</name>
    <name type="synonym">Archips fumiferana</name>
    <dbReference type="NCBI Taxonomy" id="7141"/>
    <lineage>
        <taxon>Eukaryota</taxon>
        <taxon>Metazoa</taxon>
        <taxon>Ecdysozoa</taxon>
        <taxon>Arthropoda</taxon>
        <taxon>Hexapoda</taxon>
        <taxon>Insecta</taxon>
        <taxon>Pterygota</taxon>
        <taxon>Neoptera</taxon>
        <taxon>Endopterygota</taxon>
        <taxon>Lepidoptera</taxon>
        <taxon>Glossata</taxon>
        <taxon>Ditrysia</taxon>
        <taxon>Tortricoidea</taxon>
        <taxon>Tortricidae</taxon>
        <taxon>Tortricinae</taxon>
        <taxon>Choristoneura</taxon>
    </lineage>
</organism>
<dbReference type="EMBL" id="CM046103">
    <property type="protein sequence ID" value="KAI8427740.1"/>
    <property type="molecule type" value="Genomic_DNA"/>
</dbReference>
<gene>
    <name evidence="1" type="ORF">MSG28_002168</name>
</gene>
<protein>
    <submittedName>
        <fullName evidence="1">Uncharacterized protein</fullName>
    </submittedName>
</protein>
<accession>A0ACC0JUH3</accession>
<comment type="caution">
    <text evidence="1">The sequence shown here is derived from an EMBL/GenBank/DDBJ whole genome shotgun (WGS) entry which is preliminary data.</text>
</comment>